<dbReference type="Proteomes" id="UP001150581">
    <property type="component" value="Unassembled WGS sequence"/>
</dbReference>
<accession>A0ACC1ICF1</accession>
<sequence length="552" mass="58423">MKLLWTFILVSGTLVQASQYSYTAYSPQFPIPTNLSETVPNKVTQAPTSLATTSISVTPAIPAILVVPESPAIGYVAKPPPAPVVPSQSEPEVPSSSEPVFTILPVTPTIPTWYEPVATILPVTTTSPRQLEPAVPAPSTPSTPMTPKTTTRDVIIIDIEIKPTIVKPVSTLLPTSAAIVSTKFEETTLVNDCTEDIVTIVTEYWDDIPPPMPCAPNPSMSLGCGPPEPLVPIPGPLTTAAVETPAYTATSVYTVPETVVEIVTEYVAITIWDKTSTLSLPAPTQPLPEPTESSAPPTASTIPVTATPGPSKNPAPFTPPAETDFPAPPTIPAITEIPAPSPPLIITEPAVPSIPSVTLVIPEPATPIIVTDIWSVPPPPIVTDIPVLPTIPIYPISTGIQPVYTPPLITDIPTPYAPSVVTIIPITPPTYQTNVSAPTQPAKSLDTDSFTSRTVLSSNEIKSEVCTPLVETVTVTQPPVTVYLKPTFVTVSPPFPTNTWVVWPTTEIFPSFLPGPVIWTSSFSNAPTIPDQPIVTVTVEEPTPCTSSWVKL</sequence>
<protein>
    <submittedName>
        <fullName evidence="1">Uncharacterized protein</fullName>
    </submittedName>
</protein>
<dbReference type="EMBL" id="JANBPG010000951">
    <property type="protein sequence ID" value="KAJ1892688.1"/>
    <property type="molecule type" value="Genomic_DNA"/>
</dbReference>
<organism evidence="1 2">
    <name type="scientific">Kickxella alabastrina</name>
    <dbReference type="NCBI Taxonomy" id="61397"/>
    <lineage>
        <taxon>Eukaryota</taxon>
        <taxon>Fungi</taxon>
        <taxon>Fungi incertae sedis</taxon>
        <taxon>Zoopagomycota</taxon>
        <taxon>Kickxellomycotina</taxon>
        <taxon>Kickxellomycetes</taxon>
        <taxon>Kickxellales</taxon>
        <taxon>Kickxellaceae</taxon>
        <taxon>Kickxella</taxon>
    </lineage>
</organism>
<comment type="caution">
    <text evidence="1">The sequence shown here is derived from an EMBL/GenBank/DDBJ whole genome shotgun (WGS) entry which is preliminary data.</text>
</comment>
<name>A0ACC1ICF1_9FUNG</name>
<proteinExistence type="predicted"/>
<gene>
    <name evidence="1" type="ORF">LPJ66_006199</name>
</gene>
<keyword evidence="2" id="KW-1185">Reference proteome</keyword>
<evidence type="ECO:0000313" key="1">
    <source>
        <dbReference type="EMBL" id="KAJ1892688.1"/>
    </source>
</evidence>
<evidence type="ECO:0000313" key="2">
    <source>
        <dbReference type="Proteomes" id="UP001150581"/>
    </source>
</evidence>
<reference evidence="1" key="1">
    <citation type="submission" date="2022-07" db="EMBL/GenBank/DDBJ databases">
        <title>Phylogenomic reconstructions and comparative analyses of Kickxellomycotina fungi.</title>
        <authorList>
            <person name="Reynolds N.K."/>
            <person name="Stajich J.E."/>
            <person name="Barry K."/>
            <person name="Grigoriev I.V."/>
            <person name="Crous P."/>
            <person name="Smith M.E."/>
        </authorList>
    </citation>
    <scope>NUCLEOTIDE SEQUENCE</scope>
    <source>
        <strain evidence="1">Benny 63K</strain>
    </source>
</reference>